<dbReference type="AlphaFoldDB" id="A0A3B1CP74"/>
<sequence length="114" mass="13190">MSRFSFHKCERLAKRPQFEKVMAEGRRKRVSTICTLFMLPNGLNRKRLGIIASKKIGNAVIRNRAKRKIREAFRRIKDRIDPGMDIVVISGKDLVPLSVCTLEEKLSKPLLNRQ</sequence>
<evidence type="ECO:0000256" key="1">
    <source>
        <dbReference type="ARBA" id="ARBA00002663"/>
    </source>
</evidence>
<dbReference type="NCBIfam" id="TIGR00188">
    <property type="entry name" value="rnpA"/>
    <property type="match status" value="1"/>
</dbReference>
<gene>
    <name evidence="7" type="ORF">MNBD_NITROSPINAE05-599</name>
</gene>
<dbReference type="HAMAP" id="MF_00227">
    <property type="entry name" value="RNase_P"/>
    <property type="match status" value="1"/>
</dbReference>
<comment type="function">
    <text evidence="1">RNaseP catalyzes the removal of the 5'-leader sequence from pre-tRNA to produce the mature 5'-terminus. It can also cleave other RNA substrates such as 4.5S RNA. The protein component plays an auxiliary but essential role in vivo by binding to the 5'-leader sequence and broadening the substrate specificity of the ribozyme.</text>
</comment>
<dbReference type="Gene3D" id="3.30.230.10">
    <property type="match status" value="1"/>
</dbReference>
<evidence type="ECO:0000256" key="5">
    <source>
        <dbReference type="ARBA" id="ARBA00022801"/>
    </source>
</evidence>
<dbReference type="GO" id="GO:0000049">
    <property type="term" value="F:tRNA binding"/>
    <property type="evidence" value="ECO:0007669"/>
    <property type="project" value="InterPro"/>
</dbReference>
<evidence type="ECO:0000313" key="7">
    <source>
        <dbReference type="EMBL" id="VAX28281.1"/>
    </source>
</evidence>
<keyword evidence="2" id="KW-0819">tRNA processing</keyword>
<reference evidence="7" key="1">
    <citation type="submission" date="2018-06" db="EMBL/GenBank/DDBJ databases">
        <authorList>
            <person name="Zhirakovskaya E."/>
        </authorList>
    </citation>
    <scope>NUCLEOTIDE SEQUENCE</scope>
</reference>
<evidence type="ECO:0000256" key="2">
    <source>
        <dbReference type="ARBA" id="ARBA00022694"/>
    </source>
</evidence>
<dbReference type="EC" id="3.1.26.5" evidence="7"/>
<organism evidence="7">
    <name type="scientific">hydrothermal vent metagenome</name>
    <dbReference type="NCBI Taxonomy" id="652676"/>
    <lineage>
        <taxon>unclassified sequences</taxon>
        <taxon>metagenomes</taxon>
        <taxon>ecological metagenomes</taxon>
    </lineage>
</organism>
<keyword evidence="3" id="KW-0540">Nuclease</keyword>
<dbReference type="InterPro" id="IPR014721">
    <property type="entry name" value="Ribsml_uS5_D2-typ_fold_subgr"/>
</dbReference>
<dbReference type="Pfam" id="PF00825">
    <property type="entry name" value="Ribonuclease_P"/>
    <property type="match status" value="1"/>
</dbReference>
<dbReference type="PANTHER" id="PTHR33992:SF1">
    <property type="entry name" value="RIBONUCLEASE P PROTEIN COMPONENT"/>
    <property type="match status" value="1"/>
</dbReference>
<proteinExistence type="inferred from homology"/>
<dbReference type="GO" id="GO:0030677">
    <property type="term" value="C:ribonuclease P complex"/>
    <property type="evidence" value="ECO:0007669"/>
    <property type="project" value="TreeGrafter"/>
</dbReference>
<dbReference type="InterPro" id="IPR020568">
    <property type="entry name" value="Ribosomal_Su5_D2-typ_SF"/>
</dbReference>
<name>A0A3B1CP74_9ZZZZ</name>
<dbReference type="InterPro" id="IPR020539">
    <property type="entry name" value="RNase_P_CS"/>
</dbReference>
<evidence type="ECO:0000256" key="4">
    <source>
        <dbReference type="ARBA" id="ARBA00022759"/>
    </source>
</evidence>
<keyword evidence="5 7" id="KW-0378">Hydrolase</keyword>
<protein>
    <submittedName>
        <fullName evidence="7">Ribonuclease P protein component</fullName>
        <ecNumber evidence="7">3.1.26.5</ecNumber>
    </submittedName>
</protein>
<evidence type="ECO:0000256" key="6">
    <source>
        <dbReference type="ARBA" id="ARBA00022884"/>
    </source>
</evidence>
<dbReference type="GO" id="GO:0042781">
    <property type="term" value="F:3'-tRNA processing endoribonuclease activity"/>
    <property type="evidence" value="ECO:0007669"/>
    <property type="project" value="TreeGrafter"/>
</dbReference>
<accession>A0A3B1CP74</accession>
<evidence type="ECO:0000256" key="3">
    <source>
        <dbReference type="ARBA" id="ARBA00022722"/>
    </source>
</evidence>
<dbReference type="EMBL" id="UOGG01000056">
    <property type="protein sequence ID" value="VAX28281.1"/>
    <property type="molecule type" value="Genomic_DNA"/>
</dbReference>
<dbReference type="GO" id="GO:0004526">
    <property type="term" value="F:ribonuclease P activity"/>
    <property type="evidence" value="ECO:0007669"/>
    <property type="project" value="UniProtKB-EC"/>
</dbReference>
<dbReference type="PANTHER" id="PTHR33992">
    <property type="entry name" value="RIBONUCLEASE P PROTEIN COMPONENT"/>
    <property type="match status" value="1"/>
</dbReference>
<keyword evidence="4" id="KW-0255">Endonuclease</keyword>
<dbReference type="PROSITE" id="PS00648">
    <property type="entry name" value="RIBONUCLEASE_P"/>
    <property type="match status" value="1"/>
</dbReference>
<dbReference type="InterPro" id="IPR000100">
    <property type="entry name" value="RNase_P"/>
</dbReference>
<keyword evidence="6" id="KW-0694">RNA-binding</keyword>
<dbReference type="SUPFAM" id="SSF54211">
    <property type="entry name" value="Ribosomal protein S5 domain 2-like"/>
    <property type="match status" value="1"/>
</dbReference>